<dbReference type="KEGG" id="rtu:PR017_03530"/>
<name>A0AAF1KR18_9HYPH</name>
<dbReference type="EMBL" id="CP117255">
    <property type="protein sequence ID" value="WFR96222.1"/>
    <property type="molecule type" value="Genomic_DNA"/>
</dbReference>
<dbReference type="RefSeq" id="WP_111220323.1">
    <property type="nucleotide sequence ID" value="NZ_CP117255.1"/>
</dbReference>
<proteinExistence type="predicted"/>
<evidence type="ECO:0000313" key="2">
    <source>
        <dbReference type="Proteomes" id="UP000249499"/>
    </source>
</evidence>
<dbReference type="InterPro" id="IPR045397">
    <property type="entry name" value="TumE-like"/>
</dbReference>
<keyword evidence="2" id="KW-1185">Reference proteome</keyword>
<reference evidence="2" key="2">
    <citation type="journal article" date="2023" name="MicrobiologyOpen">
        <title>Genomics of the tumorigenes clade of the family Rhizobiaceae and description of Rhizobium rhododendri sp. nov.</title>
        <authorList>
            <person name="Kuzmanovic N."/>
            <person name="diCenzo G.C."/>
            <person name="Bunk B."/>
            <person name="Sproeer C."/>
            <person name="Fruehling A."/>
            <person name="Neumann-Schaal M."/>
            <person name="Overmann J."/>
            <person name="Smalla K."/>
        </authorList>
    </citation>
    <scope>NUCLEOTIDE SEQUENCE [LARGE SCALE GENOMIC DNA]</scope>
    <source>
        <strain evidence="2">1078</strain>
    </source>
</reference>
<dbReference type="Proteomes" id="UP000249499">
    <property type="component" value="Chromosome"/>
</dbReference>
<protein>
    <submittedName>
        <fullName evidence="1">DUF6516 family protein</fullName>
    </submittedName>
</protein>
<sequence>MPRATLILDNKFWLASGAIVQIRVWRLPTADDEWPHGLKYSLFYGHPGERIVAYDNETGKSDHRHYRTSEEPYVFTTLEQLVRDFERDVRREVEREGS</sequence>
<dbReference type="Pfam" id="PF20126">
    <property type="entry name" value="TumE"/>
    <property type="match status" value="1"/>
</dbReference>
<gene>
    <name evidence="1" type="ORF">PR017_03530</name>
</gene>
<evidence type="ECO:0000313" key="1">
    <source>
        <dbReference type="EMBL" id="WFR96222.1"/>
    </source>
</evidence>
<dbReference type="AlphaFoldDB" id="A0AAF1KR18"/>
<organism evidence="1 2">
    <name type="scientific">Rhizobium tumorigenes</name>
    <dbReference type="NCBI Taxonomy" id="2041385"/>
    <lineage>
        <taxon>Bacteria</taxon>
        <taxon>Pseudomonadati</taxon>
        <taxon>Pseudomonadota</taxon>
        <taxon>Alphaproteobacteria</taxon>
        <taxon>Hyphomicrobiales</taxon>
        <taxon>Rhizobiaceae</taxon>
        <taxon>Rhizobium/Agrobacterium group</taxon>
        <taxon>Rhizobium</taxon>
    </lineage>
</organism>
<reference evidence="1 2" key="1">
    <citation type="journal article" date="2018" name="Sci. Rep.">
        <title>Rhizobium tumorigenes sp. nov., a novel plant tumorigenic bacterium isolated from cane gall tumors on thornless blackberry.</title>
        <authorList>
            <person name="Kuzmanovi N."/>
            <person name="Smalla K."/>
            <person name="Gronow S."/>
            <person name="PuBawska J."/>
        </authorList>
    </citation>
    <scope>NUCLEOTIDE SEQUENCE [LARGE SCALE GENOMIC DNA]</scope>
    <source>
        <strain evidence="1 2">1078</strain>
    </source>
</reference>
<accession>A0AAF1KR18</accession>